<comment type="catalytic activity">
    <reaction evidence="1">
        <text>ATP + H2O = ADP + phosphate + H(+)</text>
        <dbReference type="Rhea" id="RHEA:13065"/>
        <dbReference type="ChEBI" id="CHEBI:15377"/>
        <dbReference type="ChEBI" id="CHEBI:15378"/>
        <dbReference type="ChEBI" id="CHEBI:30616"/>
        <dbReference type="ChEBI" id="CHEBI:43474"/>
        <dbReference type="ChEBI" id="CHEBI:456216"/>
        <dbReference type="EC" id="5.6.2.3"/>
    </reaction>
</comment>
<comment type="caution">
    <text evidence="3">The sequence shown here is derived from an EMBL/GenBank/DDBJ whole genome shotgun (WGS) entry which is preliminary data.</text>
</comment>
<dbReference type="AlphaFoldDB" id="A0ABD2U8H9"/>
<dbReference type="EMBL" id="JBJKTR010000006">
    <property type="protein sequence ID" value="KAL3365047.1"/>
    <property type="molecule type" value="Genomic_DNA"/>
</dbReference>
<dbReference type="EC" id="5.6.2.3" evidence="1"/>
<dbReference type="PANTHER" id="PTHR10492:SF100">
    <property type="entry name" value="ATP-DEPENDENT DNA HELICASE"/>
    <property type="match status" value="1"/>
</dbReference>
<protein>
    <recommendedName>
        <fullName evidence="1">ATP-dependent DNA helicase</fullName>
        <ecNumber evidence="1">5.6.2.3</ecNumber>
    </recommendedName>
</protein>
<evidence type="ECO:0000313" key="4">
    <source>
        <dbReference type="Proteomes" id="UP001627284"/>
    </source>
</evidence>
<name>A0ABD2U8H9_9SOLN</name>
<feature type="domain" description="DNA helicase Pif1-like DEAD-box helicase" evidence="2">
    <location>
        <begin position="123"/>
        <end position="328"/>
    </location>
</feature>
<accession>A0ABD2U8H9</accession>
<keyword evidence="4" id="KW-1185">Reference proteome</keyword>
<keyword evidence="1" id="KW-0547">Nucleotide-binding</keyword>
<evidence type="ECO:0000313" key="3">
    <source>
        <dbReference type="EMBL" id="KAL3365047.1"/>
    </source>
</evidence>
<keyword evidence="1" id="KW-0347">Helicase</keyword>
<proteinExistence type="inferred from homology"/>
<dbReference type="InterPro" id="IPR010285">
    <property type="entry name" value="DNA_helicase_pif1-like_DEAD"/>
</dbReference>
<dbReference type="GO" id="GO:0016787">
    <property type="term" value="F:hydrolase activity"/>
    <property type="evidence" value="ECO:0007669"/>
    <property type="project" value="UniProtKB-KW"/>
</dbReference>
<reference evidence="3 4" key="1">
    <citation type="submission" date="2024-05" db="EMBL/GenBank/DDBJ databases">
        <title>De novo assembly of an allotetraploid wild potato.</title>
        <authorList>
            <person name="Hosaka A.J."/>
        </authorList>
    </citation>
    <scope>NUCLEOTIDE SEQUENCE [LARGE SCALE GENOMIC DNA]</scope>
    <source>
        <tissue evidence="3">Young leaves</tissue>
    </source>
</reference>
<keyword evidence="1" id="KW-0234">DNA repair</keyword>
<dbReference type="SUPFAM" id="SSF52540">
    <property type="entry name" value="P-loop containing nucleoside triphosphate hydrolases"/>
    <property type="match status" value="1"/>
</dbReference>
<dbReference type="InterPro" id="IPR027417">
    <property type="entry name" value="P-loop_NTPase"/>
</dbReference>
<dbReference type="Pfam" id="PF05970">
    <property type="entry name" value="PIF1"/>
    <property type="match status" value="1"/>
</dbReference>
<organism evidence="3 4">
    <name type="scientific">Solanum stoloniferum</name>
    <dbReference type="NCBI Taxonomy" id="62892"/>
    <lineage>
        <taxon>Eukaryota</taxon>
        <taxon>Viridiplantae</taxon>
        <taxon>Streptophyta</taxon>
        <taxon>Embryophyta</taxon>
        <taxon>Tracheophyta</taxon>
        <taxon>Spermatophyta</taxon>
        <taxon>Magnoliopsida</taxon>
        <taxon>eudicotyledons</taxon>
        <taxon>Gunneridae</taxon>
        <taxon>Pentapetalae</taxon>
        <taxon>asterids</taxon>
        <taxon>lamiids</taxon>
        <taxon>Solanales</taxon>
        <taxon>Solanaceae</taxon>
        <taxon>Solanoideae</taxon>
        <taxon>Solaneae</taxon>
        <taxon>Solanum</taxon>
    </lineage>
</organism>
<comment type="cofactor">
    <cofactor evidence="1">
        <name>Mg(2+)</name>
        <dbReference type="ChEBI" id="CHEBI:18420"/>
    </cofactor>
</comment>
<dbReference type="PANTHER" id="PTHR10492">
    <property type="match status" value="1"/>
</dbReference>
<dbReference type="GO" id="GO:0006310">
    <property type="term" value="P:DNA recombination"/>
    <property type="evidence" value="ECO:0007669"/>
    <property type="project" value="UniProtKB-KW"/>
</dbReference>
<dbReference type="Proteomes" id="UP001627284">
    <property type="component" value="Unassembled WGS sequence"/>
</dbReference>
<evidence type="ECO:0000259" key="2">
    <source>
        <dbReference type="Pfam" id="PF05970"/>
    </source>
</evidence>
<comment type="similarity">
    <text evidence="1">Belongs to the helicase family.</text>
</comment>
<keyword evidence="1" id="KW-0378">Hydrolase</keyword>
<gene>
    <name evidence="3" type="ORF">AABB24_010276</name>
</gene>
<dbReference type="GO" id="GO:0043139">
    <property type="term" value="F:5'-3' DNA helicase activity"/>
    <property type="evidence" value="ECO:0007669"/>
    <property type="project" value="UniProtKB-EC"/>
</dbReference>
<evidence type="ECO:0000256" key="1">
    <source>
        <dbReference type="RuleBase" id="RU363044"/>
    </source>
</evidence>
<keyword evidence="1" id="KW-0067">ATP-binding</keyword>
<keyword evidence="1" id="KW-0233">DNA recombination</keyword>
<dbReference type="GO" id="GO:0005524">
    <property type="term" value="F:ATP binding"/>
    <property type="evidence" value="ECO:0007669"/>
    <property type="project" value="UniProtKB-KW"/>
</dbReference>
<dbReference type="Gene3D" id="3.40.50.300">
    <property type="entry name" value="P-loop containing nucleotide triphosphate hydrolases"/>
    <property type="match status" value="1"/>
</dbReference>
<dbReference type="GO" id="GO:0006281">
    <property type="term" value="P:DNA repair"/>
    <property type="evidence" value="ECO:0007669"/>
    <property type="project" value="UniProtKB-KW"/>
</dbReference>
<sequence>MDGERCIDCMSEAASYQMPQSLRRLFATLLVYCAPVNPRKLWEQFEDSMVEDYKMLQTIERKKIRYQALNHINDILHSMGHDINEYELIPQSINSSAAAREANDVHFERSITVSEDDVLLHKKLNKKQMIAYNVITERIFSNKAGAFFIDGPGGTGKTFLYRALLATIRSMGYIALATTTSGVAASILPGGRTTHSRFKIPIDLDENSSCNISKESSLARLIREAKLIVWDEVSMAKRRMIEVLDLLLKDLMNTDVLFGGKVVVLGGDFRQTLPVVRYGKKEDFIAQSLLYSTIWNELEKLHLSENMRTRIDPTFCHYLLKIGNGQEQVNLTNKIEIPDL</sequence>
<keyword evidence="1" id="KW-0227">DNA damage</keyword>